<dbReference type="AlphaFoldDB" id="A0A514JWL3"/>
<accession>A0A514JWL3</accession>
<dbReference type="Proteomes" id="UP000316215">
    <property type="component" value="Chromosome"/>
</dbReference>
<evidence type="ECO:0000313" key="3">
    <source>
        <dbReference type="Proteomes" id="UP000316215"/>
    </source>
</evidence>
<evidence type="ECO:0000313" key="2">
    <source>
        <dbReference type="EMBL" id="QDI71797.1"/>
    </source>
</evidence>
<sequence length="172" mass="17590">MDQVGWETQRFSAHPSGAWCVQLQGGGGRRRGASTTDDNAADVRATPRETDMIQTTGPSAASGDVRPGRDPAAPLRRQVRGAGAADDRDACLPPAQRARAAAELQERRPAPGLPDVPVELVLGEVAGGEQVSDRVRAGAVRPSAAPRLPVGAPVPSATLGPLPAGWAGGRAG</sequence>
<dbReference type="KEGG" id="sast:CD934_26250"/>
<protein>
    <submittedName>
        <fullName evidence="2">Uncharacterized protein</fullName>
    </submittedName>
</protein>
<keyword evidence="3" id="KW-1185">Reference proteome</keyword>
<reference evidence="2 3" key="1">
    <citation type="submission" date="2017-07" db="EMBL/GenBank/DDBJ databases">
        <title>The Complete Genome of Streptomyces asterosporus-ZSY.</title>
        <authorList>
            <person name="Zhang S."/>
        </authorList>
    </citation>
    <scope>NUCLEOTIDE SEQUENCE [LARGE SCALE GENOMIC DNA]</scope>
    <source>
        <strain evidence="2 3">DSM 41452</strain>
    </source>
</reference>
<proteinExistence type="predicted"/>
<name>A0A514JWL3_9ACTN</name>
<feature type="region of interest" description="Disordered" evidence="1">
    <location>
        <begin position="130"/>
        <end position="172"/>
    </location>
</feature>
<organism evidence="2 3">
    <name type="scientific">Streptomyces calvus</name>
    <dbReference type="NCBI Taxonomy" id="67282"/>
    <lineage>
        <taxon>Bacteria</taxon>
        <taxon>Bacillati</taxon>
        <taxon>Actinomycetota</taxon>
        <taxon>Actinomycetes</taxon>
        <taxon>Kitasatosporales</taxon>
        <taxon>Streptomycetaceae</taxon>
        <taxon>Streptomyces</taxon>
    </lineage>
</organism>
<evidence type="ECO:0000256" key="1">
    <source>
        <dbReference type="SAM" id="MobiDB-lite"/>
    </source>
</evidence>
<gene>
    <name evidence="2" type="ORF">CD934_26250</name>
</gene>
<feature type="region of interest" description="Disordered" evidence="1">
    <location>
        <begin position="24"/>
        <end position="73"/>
    </location>
</feature>
<dbReference type="EMBL" id="CP022310">
    <property type="protein sequence ID" value="QDI71797.1"/>
    <property type="molecule type" value="Genomic_DNA"/>
</dbReference>